<protein>
    <submittedName>
        <fullName evidence="2">Uncharacterized protein</fullName>
    </submittedName>
</protein>
<sequence>MLCVQSSNFTFPCIQRHSTINVTNIADIQKQQLRATMAYYRDIYDTIEQSYASHDPSREERQKVVRATKTKSLDYRAKTAITSKAKMVAAVIVNNNIDEQFKADNELIRRLTDNRLIDDDVQDHLLEETNTETKNYAEVAIAKYRLRRTTTSHPALKRTKKPKMTSAPRSLKKN</sequence>
<keyword evidence="3" id="KW-1185">Reference proteome</keyword>
<reference evidence="3" key="1">
    <citation type="submission" date="2017-10" db="EMBL/GenBank/DDBJ databases">
        <title>Rapid genome shrinkage in a self-fertile nematode reveals novel sperm competition proteins.</title>
        <authorList>
            <person name="Yin D."/>
            <person name="Schwarz E.M."/>
            <person name="Thomas C.G."/>
            <person name="Felde R.L."/>
            <person name="Korf I.F."/>
            <person name="Cutter A.D."/>
            <person name="Schartner C.M."/>
            <person name="Ralston E.J."/>
            <person name="Meyer B.J."/>
            <person name="Haag E.S."/>
        </authorList>
    </citation>
    <scope>NUCLEOTIDE SEQUENCE [LARGE SCALE GENOMIC DNA]</scope>
    <source>
        <strain evidence="3">JU1422</strain>
    </source>
</reference>
<name>A0A2G5UJ84_9PELO</name>
<proteinExistence type="predicted"/>
<dbReference type="AlphaFoldDB" id="A0A2G5UJ84"/>
<evidence type="ECO:0000313" key="3">
    <source>
        <dbReference type="Proteomes" id="UP000230233"/>
    </source>
</evidence>
<evidence type="ECO:0000313" key="2">
    <source>
        <dbReference type="EMBL" id="PIC39276.1"/>
    </source>
</evidence>
<feature type="compositionally biased region" description="Basic residues" evidence="1">
    <location>
        <begin position="148"/>
        <end position="163"/>
    </location>
</feature>
<organism evidence="2 3">
    <name type="scientific">Caenorhabditis nigoni</name>
    <dbReference type="NCBI Taxonomy" id="1611254"/>
    <lineage>
        <taxon>Eukaryota</taxon>
        <taxon>Metazoa</taxon>
        <taxon>Ecdysozoa</taxon>
        <taxon>Nematoda</taxon>
        <taxon>Chromadorea</taxon>
        <taxon>Rhabditida</taxon>
        <taxon>Rhabditina</taxon>
        <taxon>Rhabditomorpha</taxon>
        <taxon>Rhabditoidea</taxon>
        <taxon>Rhabditidae</taxon>
        <taxon>Peloderinae</taxon>
        <taxon>Caenorhabditis</taxon>
    </lineage>
</organism>
<accession>A0A2G5UJ84</accession>
<dbReference type="EMBL" id="PDUG01000003">
    <property type="protein sequence ID" value="PIC39276.1"/>
    <property type="molecule type" value="Genomic_DNA"/>
</dbReference>
<gene>
    <name evidence="2" type="primary">Cnig_chr_III.g11017</name>
    <name evidence="2" type="ORF">B9Z55_011017</name>
</gene>
<feature type="region of interest" description="Disordered" evidence="1">
    <location>
        <begin position="148"/>
        <end position="174"/>
    </location>
</feature>
<evidence type="ECO:0000256" key="1">
    <source>
        <dbReference type="SAM" id="MobiDB-lite"/>
    </source>
</evidence>
<comment type="caution">
    <text evidence="2">The sequence shown here is derived from an EMBL/GenBank/DDBJ whole genome shotgun (WGS) entry which is preliminary data.</text>
</comment>
<dbReference type="Proteomes" id="UP000230233">
    <property type="component" value="Chromosome III"/>
</dbReference>